<proteinExistence type="predicted"/>
<evidence type="ECO:0000313" key="2">
    <source>
        <dbReference type="Proteomes" id="UP000830326"/>
    </source>
</evidence>
<dbReference type="EMBL" id="CP095075">
    <property type="protein sequence ID" value="UOR13732.1"/>
    <property type="molecule type" value="Genomic_DNA"/>
</dbReference>
<organism evidence="1 2">
    <name type="scientific">Halobacillus amylolyticus</name>
    <dbReference type="NCBI Taxonomy" id="2932259"/>
    <lineage>
        <taxon>Bacteria</taxon>
        <taxon>Bacillati</taxon>
        <taxon>Bacillota</taxon>
        <taxon>Bacilli</taxon>
        <taxon>Bacillales</taxon>
        <taxon>Bacillaceae</taxon>
        <taxon>Halobacillus</taxon>
    </lineage>
</organism>
<gene>
    <name evidence="1" type="ORF">MUO15_09975</name>
</gene>
<dbReference type="Proteomes" id="UP000830326">
    <property type="component" value="Chromosome"/>
</dbReference>
<keyword evidence="2" id="KW-1185">Reference proteome</keyword>
<sequence length="154" mass="17920">MSGNKNIKLPFEKDEKAKLRKAKVKISDIRNKEVDELSKILCVPMNRARLIKGLAAFQQVPSIGEKLAEKIVHNLGISSLHEIQDENGAELFDKLESNLGVWTDPCVEDQIRCVIYYANHPKSNKQWFDFTEERKLYRQKEGYPKSRPKKAWYE</sequence>
<dbReference type="Gene3D" id="1.10.150.20">
    <property type="entry name" value="5' to 3' exonuclease, C-terminal subdomain"/>
    <property type="match status" value="1"/>
</dbReference>
<reference evidence="1" key="1">
    <citation type="submission" date="2022-04" db="EMBL/GenBank/DDBJ databases">
        <title>Halobacillus sp. isolated from saltern.</title>
        <authorList>
            <person name="Won M."/>
            <person name="Lee C.-M."/>
            <person name="Woen H.-Y."/>
            <person name="Kwon S.-W."/>
        </authorList>
    </citation>
    <scope>NUCLEOTIDE SEQUENCE</scope>
    <source>
        <strain evidence="1">SSHM10-5</strain>
    </source>
</reference>
<accession>A0ABY4HFR4</accession>
<dbReference type="RefSeq" id="WP_245035522.1">
    <property type="nucleotide sequence ID" value="NZ_CP095075.1"/>
</dbReference>
<name>A0ABY4HFR4_9BACI</name>
<dbReference type="InterPro" id="IPR021725">
    <property type="entry name" value="Cdd1"/>
</dbReference>
<dbReference type="Pfam" id="PF11731">
    <property type="entry name" value="Cdd1"/>
    <property type="match status" value="1"/>
</dbReference>
<protein>
    <submittedName>
        <fullName evidence="1">Helix-hairpin-helix domain-containing protein</fullName>
    </submittedName>
</protein>
<evidence type="ECO:0000313" key="1">
    <source>
        <dbReference type="EMBL" id="UOR13732.1"/>
    </source>
</evidence>